<feature type="binding site" description="axial binding residue" evidence="8">
    <location>
        <position position="448"/>
    </location>
    <ligand>
        <name>heme</name>
        <dbReference type="ChEBI" id="CHEBI:30413"/>
    </ligand>
    <ligandPart>
        <name>Fe</name>
        <dbReference type="ChEBI" id="CHEBI:18248"/>
    </ligandPart>
</feature>
<evidence type="ECO:0000256" key="6">
    <source>
        <dbReference type="ARBA" id="ARBA00023004"/>
    </source>
</evidence>
<comment type="caution">
    <text evidence="9">The sequence shown here is derived from an EMBL/GenBank/DDBJ whole genome shotgun (WGS) entry which is preliminary data.</text>
</comment>
<keyword evidence="7" id="KW-0503">Monooxygenase</keyword>
<organism evidence="9 10">
    <name type="scientific">Parthenolecanium corni</name>
    <dbReference type="NCBI Taxonomy" id="536013"/>
    <lineage>
        <taxon>Eukaryota</taxon>
        <taxon>Metazoa</taxon>
        <taxon>Ecdysozoa</taxon>
        <taxon>Arthropoda</taxon>
        <taxon>Hexapoda</taxon>
        <taxon>Insecta</taxon>
        <taxon>Pterygota</taxon>
        <taxon>Neoptera</taxon>
        <taxon>Paraneoptera</taxon>
        <taxon>Hemiptera</taxon>
        <taxon>Sternorrhyncha</taxon>
        <taxon>Coccoidea</taxon>
        <taxon>Coccidae</taxon>
        <taxon>Parthenolecanium</taxon>
    </lineage>
</organism>
<evidence type="ECO:0000256" key="5">
    <source>
        <dbReference type="ARBA" id="ARBA00023002"/>
    </source>
</evidence>
<evidence type="ECO:0000256" key="3">
    <source>
        <dbReference type="ARBA" id="ARBA00022617"/>
    </source>
</evidence>
<keyword evidence="3 8" id="KW-0349">Heme</keyword>
<reference evidence="9 10" key="1">
    <citation type="submission" date="2024-03" db="EMBL/GenBank/DDBJ databases">
        <title>Adaptation during the transition from Ophiocordyceps entomopathogen to insect associate is accompanied by gene loss and intensified selection.</title>
        <authorList>
            <person name="Ward C.M."/>
            <person name="Onetto C.A."/>
            <person name="Borneman A.R."/>
        </authorList>
    </citation>
    <scope>NUCLEOTIDE SEQUENCE [LARGE SCALE GENOMIC DNA]</scope>
    <source>
        <strain evidence="9">AWRI1</strain>
        <tissue evidence="9">Single Adult Female</tissue>
    </source>
</reference>
<dbReference type="PRINTS" id="PR00463">
    <property type="entry name" value="EP450I"/>
</dbReference>
<dbReference type="AlphaFoldDB" id="A0AAN9TEB1"/>
<keyword evidence="10" id="KW-1185">Reference proteome</keyword>
<evidence type="ECO:0008006" key="11">
    <source>
        <dbReference type="Google" id="ProtNLM"/>
    </source>
</evidence>
<dbReference type="PANTHER" id="PTHR24279:SF120">
    <property type="entry name" value="CYTOCHROME P450"/>
    <property type="match status" value="1"/>
</dbReference>
<dbReference type="PRINTS" id="PR00385">
    <property type="entry name" value="P450"/>
</dbReference>
<keyword evidence="4 8" id="KW-0479">Metal-binding</keyword>
<evidence type="ECO:0000256" key="4">
    <source>
        <dbReference type="ARBA" id="ARBA00022723"/>
    </source>
</evidence>
<evidence type="ECO:0000313" key="9">
    <source>
        <dbReference type="EMBL" id="KAK7580308.1"/>
    </source>
</evidence>
<dbReference type="PANTHER" id="PTHR24279">
    <property type="entry name" value="CYTOCHROME P450"/>
    <property type="match status" value="1"/>
</dbReference>
<dbReference type="EMBL" id="JBBCAQ010000034">
    <property type="protein sequence ID" value="KAK7580308.1"/>
    <property type="molecule type" value="Genomic_DNA"/>
</dbReference>
<dbReference type="SUPFAM" id="SSF48264">
    <property type="entry name" value="Cytochrome P450"/>
    <property type="match status" value="1"/>
</dbReference>
<evidence type="ECO:0000256" key="8">
    <source>
        <dbReference type="PIRSR" id="PIRSR602401-1"/>
    </source>
</evidence>
<evidence type="ECO:0000256" key="2">
    <source>
        <dbReference type="ARBA" id="ARBA00010617"/>
    </source>
</evidence>
<name>A0AAN9TEB1_9HEMI</name>
<proteinExistence type="inferred from homology"/>
<protein>
    <recommendedName>
        <fullName evidence="11">Cytochrome P450</fullName>
    </recommendedName>
</protein>
<dbReference type="Proteomes" id="UP001367676">
    <property type="component" value="Unassembled WGS sequence"/>
</dbReference>
<keyword evidence="5" id="KW-0560">Oxidoreductase</keyword>
<dbReference type="Gene3D" id="1.10.630.10">
    <property type="entry name" value="Cytochrome P450"/>
    <property type="match status" value="1"/>
</dbReference>
<dbReference type="GO" id="GO:0020037">
    <property type="term" value="F:heme binding"/>
    <property type="evidence" value="ECO:0007669"/>
    <property type="project" value="InterPro"/>
</dbReference>
<dbReference type="Pfam" id="PF00067">
    <property type="entry name" value="p450"/>
    <property type="match status" value="1"/>
</dbReference>
<comment type="similarity">
    <text evidence="2">Belongs to the cytochrome P450 family.</text>
</comment>
<evidence type="ECO:0000256" key="1">
    <source>
        <dbReference type="ARBA" id="ARBA00001971"/>
    </source>
</evidence>
<dbReference type="InterPro" id="IPR002401">
    <property type="entry name" value="Cyt_P450_E_grp-I"/>
</dbReference>
<dbReference type="GO" id="GO:0004497">
    <property type="term" value="F:monooxygenase activity"/>
    <property type="evidence" value="ECO:0007669"/>
    <property type="project" value="UniProtKB-KW"/>
</dbReference>
<dbReference type="GO" id="GO:0005506">
    <property type="term" value="F:iron ion binding"/>
    <property type="evidence" value="ECO:0007669"/>
    <property type="project" value="InterPro"/>
</dbReference>
<evidence type="ECO:0000313" key="10">
    <source>
        <dbReference type="Proteomes" id="UP001367676"/>
    </source>
</evidence>
<sequence length="499" mass="57246">MNVRGPRRTLNPALQHTIPQQDIWHKKLILCRFFTSQNTSYSTYATPRTASEIPCVKQIPLLKNIVPVELILNGGAQKLHEFIDNRHKQLGPIFREQLGPITSIFVSEASDMRKIFANEGKYPKHVLPEAWLLYNQIKKYKRGIYFMDGEEWFECRKILNQILLKNFHITPQVSDFFTKYFDTWNENLNNGEIMDLEKRLYNLSIIFMILHLMGDSCITQAKTFTPMANKLASVVGEIFQWSVKLSTVPVSLAKSCGLKSWKNFVSSVDESIKISSDLLDTMNNLNWGNGIIREMIENGISGDSLRNIVVDFILAAGDTTATASQWTLYLLALNKDVQEKIFHELKHQDNYENVPLLKNSIRESMRLYPVAPFITRYLPTNTNIGKYTIAAGELISMSMYTCSRNEQYFPEANKFNPNRWIRSTGKSQYEMVTDPYATLPYSLGSRGCIGKKLAQTQLILTIGKIISTYELRVINRVGIKLNLITVPSEPVRLHIKKRK</sequence>
<dbReference type="InterPro" id="IPR050479">
    <property type="entry name" value="CYP11_CYP27_families"/>
</dbReference>
<comment type="cofactor">
    <cofactor evidence="1 8">
        <name>heme</name>
        <dbReference type="ChEBI" id="CHEBI:30413"/>
    </cofactor>
</comment>
<dbReference type="GO" id="GO:0016705">
    <property type="term" value="F:oxidoreductase activity, acting on paired donors, with incorporation or reduction of molecular oxygen"/>
    <property type="evidence" value="ECO:0007669"/>
    <property type="project" value="InterPro"/>
</dbReference>
<keyword evidence="6 8" id="KW-0408">Iron</keyword>
<accession>A0AAN9TEB1</accession>
<dbReference type="InterPro" id="IPR001128">
    <property type="entry name" value="Cyt_P450"/>
</dbReference>
<gene>
    <name evidence="9" type="ORF">V9T40_000937</name>
</gene>
<evidence type="ECO:0000256" key="7">
    <source>
        <dbReference type="ARBA" id="ARBA00023033"/>
    </source>
</evidence>
<dbReference type="InterPro" id="IPR036396">
    <property type="entry name" value="Cyt_P450_sf"/>
</dbReference>